<evidence type="ECO:0000256" key="4">
    <source>
        <dbReference type="ARBA" id="ARBA00023033"/>
    </source>
</evidence>
<evidence type="ECO:0000313" key="6">
    <source>
        <dbReference type="EMBL" id="GHO83134.1"/>
    </source>
</evidence>
<name>A0ABQ3VBB7_9CHLR</name>
<proteinExistence type="predicted"/>
<dbReference type="InterPro" id="IPR036661">
    <property type="entry name" value="Luciferase-like_sf"/>
</dbReference>
<evidence type="ECO:0000313" key="7">
    <source>
        <dbReference type="Proteomes" id="UP000635565"/>
    </source>
</evidence>
<dbReference type="InterPro" id="IPR050172">
    <property type="entry name" value="SsuD_RutA_monooxygenase"/>
</dbReference>
<dbReference type="PANTHER" id="PTHR42847">
    <property type="entry name" value="ALKANESULFONATE MONOOXYGENASE"/>
    <property type="match status" value="1"/>
</dbReference>
<protein>
    <submittedName>
        <fullName evidence="6">Luciferase-like protein</fullName>
    </submittedName>
</protein>
<dbReference type="SUPFAM" id="SSF51679">
    <property type="entry name" value="Bacterial luciferase-like"/>
    <property type="match status" value="1"/>
</dbReference>
<evidence type="ECO:0000259" key="5">
    <source>
        <dbReference type="Pfam" id="PF00296"/>
    </source>
</evidence>
<keyword evidence="7" id="KW-1185">Reference proteome</keyword>
<evidence type="ECO:0000256" key="2">
    <source>
        <dbReference type="ARBA" id="ARBA00022643"/>
    </source>
</evidence>
<dbReference type="RefSeq" id="WP_236022847.1">
    <property type="nucleotide sequence ID" value="NZ_BNJJ01000003.1"/>
</dbReference>
<keyword evidence="2" id="KW-0288">FMN</keyword>
<reference evidence="6 7" key="1">
    <citation type="journal article" date="2021" name="Int. J. Syst. Evol. Microbiol.">
        <title>Reticulibacter mediterranei gen. nov., sp. nov., within the new family Reticulibacteraceae fam. nov., and Ktedonospora formicarum gen. nov., sp. nov., Ktedonobacter robiniae sp. nov., Dictyobacter formicarum sp. nov. and Dictyobacter arantiisoli sp. nov., belonging to the class Ktedonobacteria.</title>
        <authorList>
            <person name="Yabe S."/>
            <person name="Zheng Y."/>
            <person name="Wang C.M."/>
            <person name="Sakai Y."/>
            <person name="Abe K."/>
            <person name="Yokota A."/>
            <person name="Donadio S."/>
            <person name="Cavaletti L."/>
            <person name="Monciardini P."/>
        </authorList>
    </citation>
    <scope>NUCLEOTIDE SEQUENCE [LARGE SCALE GENOMIC DNA]</scope>
    <source>
        <strain evidence="6 7">SOSP1-9</strain>
    </source>
</reference>
<keyword evidence="4" id="KW-0503">Monooxygenase</keyword>
<keyword evidence="3" id="KW-0560">Oxidoreductase</keyword>
<dbReference type="InterPro" id="IPR011251">
    <property type="entry name" value="Luciferase-like_dom"/>
</dbReference>
<comment type="caution">
    <text evidence="6">The sequence shown here is derived from an EMBL/GenBank/DDBJ whole genome shotgun (WGS) entry which is preliminary data.</text>
</comment>
<dbReference type="PANTHER" id="PTHR42847:SF4">
    <property type="entry name" value="ALKANESULFONATE MONOOXYGENASE-RELATED"/>
    <property type="match status" value="1"/>
</dbReference>
<gene>
    <name evidence="6" type="ORF">KSZ_11400</name>
</gene>
<dbReference type="EMBL" id="BNJJ01000003">
    <property type="protein sequence ID" value="GHO83134.1"/>
    <property type="molecule type" value="Genomic_DNA"/>
</dbReference>
<dbReference type="Gene3D" id="3.20.20.30">
    <property type="entry name" value="Luciferase-like domain"/>
    <property type="match status" value="1"/>
</dbReference>
<keyword evidence="1" id="KW-0285">Flavoprotein</keyword>
<accession>A0ABQ3VBB7</accession>
<dbReference type="Proteomes" id="UP000635565">
    <property type="component" value="Unassembled WGS sequence"/>
</dbReference>
<feature type="domain" description="Luciferase-like" evidence="5">
    <location>
        <begin position="12"/>
        <end position="187"/>
    </location>
</feature>
<sequence>MKYGLDIPTAGAFADPRKLADLAAEAEEAGWHGFFLWDTIFMPGHPELPVVDPWIALATIAMRTQRVKLGAFLTPLPRRRPWQVARESVGLDYLSNGRLIFGAALGYHDLDFIPFGETFDPRIRAEKLDEGLTVLNGLWGGEVFSFQGKHYQIHDVSLLPKPLQSPRIPIWLAGGWPRRKPLQRAASWDGIYLMTTNQVTGQMLTPTEVRDAVAYINTYRTGPEPFDVALNVTPSTDRHQSIELVQQYREAGATWWIELETTGQVTEQSFEAYRERIRRGPPE</sequence>
<organism evidence="6 7">
    <name type="scientific">Dictyobacter formicarum</name>
    <dbReference type="NCBI Taxonomy" id="2778368"/>
    <lineage>
        <taxon>Bacteria</taxon>
        <taxon>Bacillati</taxon>
        <taxon>Chloroflexota</taxon>
        <taxon>Ktedonobacteria</taxon>
        <taxon>Ktedonobacterales</taxon>
        <taxon>Dictyobacteraceae</taxon>
        <taxon>Dictyobacter</taxon>
    </lineage>
</organism>
<dbReference type="Pfam" id="PF00296">
    <property type="entry name" value="Bac_luciferase"/>
    <property type="match status" value="1"/>
</dbReference>
<evidence type="ECO:0000256" key="3">
    <source>
        <dbReference type="ARBA" id="ARBA00023002"/>
    </source>
</evidence>
<evidence type="ECO:0000256" key="1">
    <source>
        <dbReference type="ARBA" id="ARBA00022630"/>
    </source>
</evidence>